<reference evidence="2" key="1">
    <citation type="submission" date="2006-06" db="EMBL/GenBank/DDBJ databases">
        <title>Complete sequence of Trichodesmium erythraeum IMS101.</title>
        <authorList>
            <consortium name="US DOE Joint Genome Institute"/>
            <person name="Copeland A."/>
            <person name="Lucas S."/>
            <person name="Lapidus A."/>
            <person name="Barry K."/>
            <person name="Detter J.C."/>
            <person name="Glavina del Rio T."/>
            <person name="Hammon N."/>
            <person name="Israni S."/>
            <person name="Dalin E."/>
            <person name="Tice H."/>
            <person name="Pitluck S."/>
            <person name="Kiss H."/>
            <person name="Munk A.C."/>
            <person name="Brettin T."/>
            <person name="Bruce D."/>
            <person name="Han C."/>
            <person name="Tapia R."/>
            <person name="Gilna P."/>
            <person name="Schmutz J."/>
            <person name="Larimer F."/>
            <person name="Land M."/>
            <person name="Hauser L."/>
            <person name="Kyrpides N."/>
            <person name="Kim E."/>
            <person name="Richardson P."/>
        </authorList>
    </citation>
    <scope>NUCLEOTIDE SEQUENCE [LARGE SCALE GENOMIC DNA]</scope>
    <source>
        <strain evidence="2">IMS101</strain>
    </source>
</reference>
<protein>
    <submittedName>
        <fullName evidence="2">RNA-directed DNA polymerase</fullName>
    </submittedName>
</protein>
<dbReference type="PANTHER" id="PTHR34047">
    <property type="entry name" value="NUCLEAR INTRON MATURASE 1, MITOCHONDRIAL-RELATED"/>
    <property type="match status" value="1"/>
</dbReference>
<keyword evidence="2" id="KW-0695">RNA-directed DNA polymerase</keyword>
<proteinExistence type="predicted"/>
<dbReference type="InterPro" id="IPR000477">
    <property type="entry name" value="RT_dom"/>
</dbReference>
<name>Q118Z8_TRIEI</name>
<gene>
    <name evidence="2" type="ordered locus">Tery_0470</name>
</gene>
<dbReference type="CDD" id="cd01651">
    <property type="entry name" value="RT_G2_intron"/>
    <property type="match status" value="1"/>
</dbReference>
<dbReference type="STRING" id="203124.Tery_0470"/>
<dbReference type="KEGG" id="ter:Tery_0470"/>
<evidence type="ECO:0000313" key="2">
    <source>
        <dbReference type="EMBL" id="ABG49926.1"/>
    </source>
</evidence>
<dbReference type="Pfam" id="PF00078">
    <property type="entry name" value="RVT_1"/>
    <property type="match status" value="1"/>
</dbReference>
<dbReference type="HOGENOM" id="CLU_013584_10_0_3"/>
<dbReference type="AlphaFoldDB" id="Q118Z8"/>
<feature type="domain" description="Reverse transcriptase" evidence="1">
    <location>
        <begin position="117"/>
        <end position="262"/>
    </location>
</feature>
<dbReference type="eggNOG" id="COG3344">
    <property type="taxonomic scope" value="Bacteria"/>
</dbReference>
<dbReference type="PROSITE" id="PS50878">
    <property type="entry name" value="RT_POL"/>
    <property type="match status" value="1"/>
</dbReference>
<dbReference type="InterPro" id="IPR051083">
    <property type="entry name" value="GrpII_Intron_Splice-Mob/Def"/>
</dbReference>
<accession>Q118Z8</accession>
<dbReference type="PANTHER" id="PTHR34047:SF10">
    <property type="entry name" value="GROUP II INTRON-ASSOCIATED OPEN READING FRAME"/>
    <property type="match status" value="1"/>
</dbReference>
<dbReference type="Pfam" id="PF13655">
    <property type="entry name" value="RVT_N"/>
    <property type="match status" value="1"/>
</dbReference>
<dbReference type="EMBL" id="CP000393">
    <property type="protein sequence ID" value="ABG49926.1"/>
    <property type="molecule type" value="Genomic_DNA"/>
</dbReference>
<dbReference type="GO" id="GO:0003964">
    <property type="term" value="F:RNA-directed DNA polymerase activity"/>
    <property type="evidence" value="ECO:0007669"/>
    <property type="project" value="UniProtKB-KW"/>
</dbReference>
<dbReference type="InterPro" id="IPR043502">
    <property type="entry name" value="DNA/RNA_pol_sf"/>
</dbReference>
<sequence>MNKAKTLKRSLENPKPFLSVAWDTNDIPDPCSVNPNLKWKDINWKKVEKYVFKLQKLIYRASSRGEIRKMRKYQKLLTKSYYALLLAVRRVTQDNQGKKTAGIDGIKNLPPMQRLNLVNLLKRRRLKASPTRRVWIPKPGRNEKRPLGIPTMYDRALQALVKLGRSPEWEAHFEFNSYSFRPGRSTHDAIAIYLSINKKPKYVLDADISKCFDRINHDALLRKMGQTPYRRLIKQWLKSGVFDNKQFSKTVEGTPQGGVISP</sequence>
<keyword evidence="2" id="KW-0548">Nucleotidyltransferase</keyword>
<evidence type="ECO:0000259" key="1">
    <source>
        <dbReference type="PROSITE" id="PS50878"/>
    </source>
</evidence>
<dbReference type="SUPFAM" id="SSF56672">
    <property type="entry name" value="DNA/RNA polymerases"/>
    <property type="match status" value="1"/>
</dbReference>
<dbReference type="InterPro" id="IPR025960">
    <property type="entry name" value="RVT_N"/>
</dbReference>
<organism evidence="2">
    <name type="scientific">Trichodesmium erythraeum (strain IMS101)</name>
    <dbReference type="NCBI Taxonomy" id="203124"/>
    <lineage>
        <taxon>Bacteria</taxon>
        <taxon>Bacillati</taxon>
        <taxon>Cyanobacteriota</taxon>
        <taxon>Cyanophyceae</taxon>
        <taxon>Oscillatoriophycideae</taxon>
        <taxon>Oscillatoriales</taxon>
        <taxon>Microcoleaceae</taxon>
        <taxon>Trichodesmium</taxon>
    </lineage>
</organism>
<keyword evidence="2" id="KW-0808">Transferase</keyword>